<reference evidence="1" key="1">
    <citation type="journal article" date="2023" name="Genome Biol. Evol.">
        <title>Long-read-based Genome Assembly of Drosophila gunungcola Reveals Fewer Chemosensory Genes in Flower-breeding Species.</title>
        <authorList>
            <person name="Negi A."/>
            <person name="Liao B.Y."/>
            <person name="Yeh S.D."/>
        </authorList>
    </citation>
    <scope>NUCLEOTIDE SEQUENCE</scope>
    <source>
        <strain evidence="1">Sukarami</strain>
    </source>
</reference>
<dbReference type="EMBL" id="JAMKOV010000001">
    <property type="protein sequence ID" value="KAI8046210.1"/>
    <property type="molecule type" value="Genomic_DNA"/>
</dbReference>
<evidence type="ECO:0000313" key="2">
    <source>
        <dbReference type="Proteomes" id="UP001059596"/>
    </source>
</evidence>
<dbReference type="Proteomes" id="UP001059596">
    <property type="component" value="Chromosome 3R"/>
</dbReference>
<accession>A0A9P9YZW6</accession>
<protein>
    <submittedName>
        <fullName evidence="1">Uncharacterized protein</fullName>
    </submittedName>
</protein>
<dbReference type="AlphaFoldDB" id="A0A9P9YZW6"/>
<proteinExistence type="predicted"/>
<evidence type="ECO:0000313" key="1">
    <source>
        <dbReference type="EMBL" id="KAI8046210.1"/>
    </source>
</evidence>
<sequence length="90" mass="10457">MVSSGQRQTQKSADQHPQTYTYCKTKSYVFNQRKIKQTYYINKLITQEPLFKSPPLNLKITNASNARSLIYCVCPRIYDQLNAAKKAHNQ</sequence>
<comment type="caution">
    <text evidence="1">The sequence shown here is derived from an EMBL/GenBank/DDBJ whole genome shotgun (WGS) entry which is preliminary data.</text>
</comment>
<name>A0A9P9YZW6_9MUSC</name>
<organism evidence="1 2">
    <name type="scientific">Drosophila gunungcola</name>
    <name type="common">fruit fly</name>
    <dbReference type="NCBI Taxonomy" id="103775"/>
    <lineage>
        <taxon>Eukaryota</taxon>
        <taxon>Metazoa</taxon>
        <taxon>Ecdysozoa</taxon>
        <taxon>Arthropoda</taxon>
        <taxon>Hexapoda</taxon>
        <taxon>Insecta</taxon>
        <taxon>Pterygota</taxon>
        <taxon>Neoptera</taxon>
        <taxon>Endopterygota</taxon>
        <taxon>Diptera</taxon>
        <taxon>Brachycera</taxon>
        <taxon>Muscomorpha</taxon>
        <taxon>Ephydroidea</taxon>
        <taxon>Drosophilidae</taxon>
        <taxon>Drosophila</taxon>
        <taxon>Sophophora</taxon>
    </lineage>
</organism>
<gene>
    <name evidence="1" type="ORF">M5D96_002411</name>
</gene>
<keyword evidence="2" id="KW-1185">Reference proteome</keyword>